<dbReference type="Proteomes" id="UP000638570">
    <property type="component" value="Unassembled WGS sequence"/>
</dbReference>
<dbReference type="Gene3D" id="3.40.50.150">
    <property type="entry name" value="Vaccinia Virus protein VP39"/>
    <property type="match status" value="1"/>
</dbReference>
<evidence type="ECO:0000313" key="1">
    <source>
        <dbReference type="EMBL" id="MBL1378402.1"/>
    </source>
</evidence>
<organism evidence="1 2">
    <name type="scientific">Zobellella iuensis</name>
    <dbReference type="NCBI Taxonomy" id="2803811"/>
    <lineage>
        <taxon>Bacteria</taxon>
        <taxon>Pseudomonadati</taxon>
        <taxon>Pseudomonadota</taxon>
        <taxon>Gammaproteobacteria</taxon>
        <taxon>Aeromonadales</taxon>
        <taxon>Aeromonadaceae</taxon>
        <taxon>Zobellella</taxon>
    </lineage>
</organism>
<dbReference type="GO" id="GO:0008168">
    <property type="term" value="F:methyltransferase activity"/>
    <property type="evidence" value="ECO:0007669"/>
    <property type="project" value="UniProtKB-KW"/>
</dbReference>
<protein>
    <submittedName>
        <fullName evidence="1">Class I SAM-dependent methyltransferase</fullName>
    </submittedName>
</protein>
<proteinExistence type="predicted"/>
<name>A0ABS1QU47_9GAMM</name>
<keyword evidence="1" id="KW-0489">Methyltransferase</keyword>
<dbReference type="SUPFAM" id="SSF53335">
    <property type="entry name" value="S-adenosyl-L-methionine-dependent methyltransferases"/>
    <property type="match status" value="1"/>
</dbReference>
<sequence length="240" mass="27259">MKKSGFELYGAMAEAITHSTSVAGRYRCQEVDERNIISDIMRKLSISSNDQLLEIGCNLGKLLTPLSYMVEKSIGIDHPLLISRYQTEIKKDNIKLVPGNFLEIENEKLGHFNKILIYSVIHALPDNKSLDAFIDKALQLLSAGGLMLIGDIPNEDKKNRFLASRTGKIFNKEWEERRALFPETESVELDYKCSISFNDELLCSLMLNIRKKGYNAHILAQPENLPFGRTREDLLIVKPD</sequence>
<dbReference type="RefSeq" id="WP_202086747.1">
    <property type="nucleotide sequence ID" value="NZ_JAERTZ010000025.1"/>
</dbReference>
<accession>A0ABS1QU47</accession>
<gene>
    <name evidence="1" type="ORF">JKV55_13865</name>
</gene>
<comment type="caution">
    <text evidence="1">The sequence shown here is derived from an EMBL/GenBank/DDBJ whole genome shotgun (WGS) entry which is preliminary data.</text>
</comment>
<dbReference type="CDD" id="cd02440">
    <property type="entry name" value="AdoMet_MTases"/>
    <property type="match status" value="1"/>
</dbReference>
<dbReference type="InterPro" id="IPR029063">
    <property type="entry name" value="SAM-dependent_MTases_sf"/>
</dbReference>
<dbReference type="EMBL" id="JAERTZ010000025">
    <property type="protein sequence ID" value="MBL1378402.1"/>
    <property type="molecule type" value="Genomic_DNA"/>
</dbReference>
<dbReference type="GO" id="GO:0032259">
    <property type="term" value="P:methylation"/>
    <property type="evidence" value="ECO:0007669"/>
    <property type="project" value="UniProtKB-KW"/>
</dbReference>
<reference evidence="2" key="1">
    <citation type="submission" date="2021-01" db="EMBL/GenBank/DDBJ databases">
        <title>Genome public.</title>
        <authorList>
            <person name="Liu C."/>
            <person name="Sun Q."/>
        </authorList>
    </citation>
    <scope>NUCLEOTIDE SEQUENCE [LARGE SCALE GENOMIC DNA]</scope>
    <source>
        <strain evidence="2">CGMCC 1.18722</strain>
    </source>
</reference>
<evidence type="ECO:0000313" key="2">
    <source>
        <dbReference type="Proteomes" id="UP000638570"/>
    </source>
</evidence>
<keyword evidence="1" id="KW-0808">Transferase</keyword>
<keyword evidence="2" id="KW-1185">Reference proteome</keyword>